<comment type="similarity">
    <text evidence="1">Belongs to the PemK/MazF family.</text>
</comment>
<keyword evidence="2" id="KW-1277">Toxin-antitoxin system</keyword>
<dbReference type="EC" id="3.1.-.-" evidence="3"/>
<dbReference type="InterPro" id="IPR003477">
    <property type="entry name" value="PemK-like"/>
</dbReference>
<dbReference type="GO" id="GO:0016787">
    <property type="term" value="F:hydrolase activity"/>
    <property type="evidence" value="ECO:0007669"/>
    <property type="project" value="UniProtKB-KW"/>
</dbReference>
<dbReference type="EMBL" id="JBBMFI010000012">
    <property type="protein sequence ID" value="MEQ2565523.1"/>
    <property type="molecule type" value="Genomic_DNA"/>
</dbReference>
<keyword evidence="4" id="KW-1185">Reference proteome</keyword>
<evidence type="ECO:0000313" key="4">
    <source>
        <dbReference type="Proteomes" id="UP001478133"/>
    </source>
</evidence>
<proteinExistence type="inferred from homology"/>
<dbReference type="Pfam" id="PF02452">
    <property type="entry name" value="PemK_toxin"/>
    <property type="match status" value="1"/>
</dbReference>
<dbReference type="PANTHER" id="PTHR33988:SF2">
    <property type="entry name" value="ENDORIBONUCLEASE MAZF"/>
    <property type="match status" value="1"/>
</dbReference>
<name>A0ABV1HU79_9FIRM</name>
<evidence type="ECO:0000313" key="3">
    <source>
        <dbReference type="EMBL" id="MEQ2565523.1"/>
    </source>
</evidence>
<dbReference type="SUPFAM" id="SSF50118">
    <property type="entry name" value="Cell growth inhibitor/plasmid maintenance toxic component"/>
    <property type="match status" value="1"/>
</dbReference>
<dbReference type="Gene3D" id="2.30.30.110">
    <property type="match status" value="1"/>
</dbReference>
<organism evidence="3 4">
    <name type="scientific">Ruminococcoides intestinihominis</name>
    <dbReference type="NCBI Taxonomy" id="3133161"/>
    <lineage>
        <taxon>Bacteria</taxon>
        <taxon>Bacillati</taxon>
        <taxon>Bacillota</taxon>
        <taxon>Clostridia</taxon>
        <taxon>Eubacteriales</taxon>
        <taxon>Oscillospiraceae</taxon>
        <taxon>Ruminococcoides</taxon>
    </lineage>
</organism>
<dbReference type="PANTHER" id="PTHR33988">
    <property type="entry name" value="ENDORIBONUCLEASE MAZF-RELATED"/>
    <property type="match status" value="1"/>
</dbReference>
<dbReference type="InterPro" id="IPR011067">
    <property type="entry name" value="Plasmid_toxin/cell-grow_inhib"/>
</dbReference>
<evidence type="ECO:0000256" key="2">
    <source>
        <dbReference type="ARBA" id="ARBA00022649"/>
    </source>
</evidence>
<protein>
    <submittedName>
        <fullName evidence="3">Type II toxin-antitoxin system PemK/MazF family toxin</fullName>
        <ecNumber evidence="3">3.1.-.-</ecNumber>
    </submittedName>
</protein>
<dbReference type="Proteomes" id="UP001478133">
    <property type="component" value="Unassembled WGS sequence"/>
</dbReference>
<reference evidence="3 4" key="1">
    <citation type="submission" date="2024-03" db="EMBL/GenBank/DDBJ databases">
        <title>Human intestinal bacterial collection.</title>
        <authorList>
            <person name="Pauvert C."/>
            <person name="Hitch T.C.A."/>
            <person name="Clavel T."/>
        </authorList>
    </citation>
    <scope>NUCLEOTIDE SEQUENCE [LARGE SCALE GENOMIC DNA]</scope>
    <source>
        <strain evidence="3 4">CLA-AP-H18</strain>
    </source>
</reference>
<evidence type="ECO:0000256" key="1">
    <source>
        <dbReference type="ARBA" id="ARBA00007521"/>
    </source>
</evidence>
<sequence length="188" mass="21970">MNNRNERKIKRGDIYLYDFGDNEGSIQCGYRPVVVLQADNFNAKAPTIMVAAVTTAIRKTFLPSHILVEDKYGLTEPSMIMLEQQRAINKDELVNYVGHIDDNNVLRKIHNGLMKLYGYWDYARYNKVNIRCLCPSCLNKYKYVPELIVKRVDPLNSVKEKCDQCQGYGYDYFVYERSPRKKWGESFD</sequence>
<gene>
    <name evidence="3" type="ORF">ABFO16_04640</name>
</gene>
<comment type="caution">
    <text evidence="3">The sequence shown here is derived from an EMBL/GenBank/DDBJ whole genome shotgun (WGS) entry which is preliminary data.</text>
</comment>
<dbReference type="RefSeq" id="WP_211147559.1">
    <property type="nucleotide sequence ID" value="NZ_JBBMEY010000014.1"/>
</dbReference>
<keyword evidence="3" id="KW-0378">Hydrolase</keyword>
<accession>A0ABV1HU79</accession>